<protein>
    <submittedName>
        <fullName evidence="11">Uncharacterized protein</fullName>
    </submittedName>
</protein>
<evidence type="ECO:0000256" key="9">
    <source>
        <dbReference type="ARBA" id="ARBA00023303"/>
    </source>
</evidence>
<dbReference type="GO" id="GO:0070588">
    <property type="term" value="P:calcium ion transmembrane transport"/>
    <property type="evidence" value="ECO:0007669"/>
    <property type="project" value="TreeGrafter"/>
</dbReference>
<comment type="subcellular location">
    <subcellularLocation>
        <location evidence="1">Endomembrane system</location>
    </subcellularLocation>
</comment>
<evidence type="ECO:0000256" key="5">
    <source>
        <dbReference type="ARBA" id="ARBA00022989"/>
    </source>
</evidence>
<dbReference type="GO" id="GO:0007165">
    <property type="term" value="P:signal transduction"/>
    <property type="evidence" value="ECO:0007669"/>
    <property type="project" value="UniProtKB-ARBA"/>
</dbReference>
<evidence type="ECO:0000256" key="1">
    <source>
        <dbReference type="ARBA" id="ARBA00004308"/>
    </source>
</evidence>
<name>A0A507BZX3_9FUNG</name>
<keyword evidence="5 10" id="KW-1133">Transmembrane helix</keyword>
<evidence type="ECO:0000256" key="2">
    <source>
        <dbReference type="ARBA" id="ARBA00009848"/>
    </source>
</evidence>
<evidence type="ECO:0000313" key="12">
    <source>
        <dbReference type="Proteomes" id="UP000319731"/>
    </source>
</evidence>
<dbReference type="EMBL" id="QEAO01000014">
    <property type="protein sequence ID" value="TPX34357.1"/>
    <property type="molecule type" value="Genomic_DNA"/>
</dbReference>
<dbReference type="STRING" id="1806994.A0A507BZX3"/>
<dbReference type="Proteomes" id="UP000319731">
    <property type="component" value="Unassembled WGS sequence"/>
</dbReference>
<keyword evidence="3" id="KW-0813">Transport</keyword>
<feature type="transmembrane region" description="Helical" evidence="10">
    <location>
        <begin position="40"/>
        <end position="60"/>
    </location>
</feature>
<comment type="similarity">
    <text evidence="2">Belongs to the P2X receptor family.</text>
</comment>
<dbReference type="GO" id="GO:0012505">
    <property type="term" value="C:endomembrane system"/>
    <property type="evidence" value="ECO:0007669"/>
    <property type="project" value="UniProtKB-SubCell"/>
</dbReference>
<evidence type="ECO:0000256" key="8">
    <source>
        <dbReference type="ARBA" id="ARBA00023286"/>
    </source>
</evidence>
<proteinExistence type="inferred from homology"/>
<dbReference type="RefSeq" id="XP_031025121.1">
    <property type="nucleotide sequence ID" value="XM_031168949.1"/>
</dbReference>
<keyword evidence="9" id="KW-0407">Ion channel</keyword>
<dbReference type="PANTHER" id="PTHR10125:SF31">
    <property type="entry name" value="P2X RECEPTOR E"/>
    <property type="match status" value="1"/>
</dbReference>
<organism evidence="11 12">
    <name type="scientific">Synchytrium microbalum</name>
    <dbReference type="NCBI Taxonomy" id="1806994"/>
    <lineage>
        <taxon>Eukaryota</taxon>
        <taxon>Fungi</taxon>
        <taxon>Fungi incertae sedis</taxon>
        <taxon>Chytridiomycota</taxon>
        <taxon>Chytridiomycota incertae sedis</taxon>
        <taxon>Chytridiomycetes</taxon>
        <taxon>Synchytriales</taxon>
        <taxon>Synchytriaceae</taxon>
        <taxon>Synchytrium</taxon>
    </lineage>
</organism>
<comment type="caution">
    <text evidence="11">The sequence shown here is derived from an EMBL/GenBank/DDBJ whole genome shotgun (WGS) entry which is preliminary data.</text>
</comment>
<dbReference type="Gene3D" id="1.10.287.940">
    <property type="entry name" value="atp-gated p2x4 ion channel"/>
    <property type="match status" value="1"/>
</dbReference>
<sequence>MALAPDWIIIGKGSSARGEFLDELFAYQTQKVLKVRDRRLGILNLLFKIGITVYVFWNLITSGLYLIKTNPIGGAVRFNLAAPLNISTYPTPSYCNASSSSTNINYTTNGCLWWTPEQIAIYEESAIFVTTKVTMYTTPPPPAGCNYLQPSSIACMPPRPSSLTFKSYYIAYAENHTLQIDHSVRGIINGNLIMQATVPTHQGSSWIQAMTGKLVAGCNTDGKVLLTFDINSRFLLWNYMTNRWTGDSIPISTLLDGCNCTGVPLLLDANNTMISGSYGEPLRSTGVIISMPIVYTNPTYTMSTEIDYSYIPAAVDGEQFSIMQTQYNTSDGSITYIERNGIKIFVAQGGEIGQFSFLQTLSALVGGTALLSVAQILVEFIMTRILPERKLYEEAKVTNTDQFKEIRLKRKEIREQEPIAHRTLILGEMHD</sequence>
<dbReference type="PANTHER" id="PTHR10125">
    <property type="entry name" value="P2X PURINOCEPTOR"/>
    <property type="match status" value="1"/>
</dbReference>
<evidence type="ECO:0000256" key="6">
    <source>
        <dbReference type="ARBA" id="ARBA00023065"/>
    </source>
</evidence>
<dbReference type="OrthoDB" id="494673at2759"/>
<dbReference type="AlphaFoldDB" id="A0A507BZX3"/>
<keyword evidence="7 10" id="KW-0472">Membrane</keyword>
<dbReference type="GO" id="GO:0015267">
    <property type="term" value="F:channel activity"/>
    <property type="evidence" value="ECO:0007669"/>
    <property type="project" value="UniProtKB-ARBA"/>
</dbReference>
<accession>A0A507BZX3</accession>
<evidence type="ECO:0000256" key="10">
    <source>
        <dbReference type="SAM" id="Phobius"/>
    </source>
</evidence>
<dbReference type="GO" id="GO:0016020">
    <property type="term" value="C:membrane"/>
    <property type="evidence" value="ECO:0007669"/>
    <property type="project" value="TreeGrafter"/>
</dbReference>
<dbReference type="GeneID" id="42004246"/>
<dbReference type="InterPro" id="IPR059116">
    <property type="entry name" value="P2X_receptor"/>
</dbReference>
<keyword evidence="4 10" id="KW-0812">Transmembrane</keyword>
<evidence type="ECO:0000256" key="3">
    <source>
        <dbReference type="ARBA" id="ARBA00022448"/>
    </source>
</evidence>
<reference evidence="11 12" key="1">
    <citation type="journal article" date="2019" name="Sci. Rep.">
        <title>Comparative genomics of chytrid fungi reveal insights into the obligate biotrophic and pathogenic lifestyle of Synchytrium endobioticum.</title>
        <authorList>
            <person name="van de Vossenberg B.T.L.H."/>
            <person name="Warris S."/>
            <person name="Nguyen H.D.T."/>
            <person name="van Gent-Pelzer M.P.E."/>
            <person name="Joly D.L."/>
            <person name="van de Geest H.C."/>
            <person name="Bonants P.J.M."/>
            <person name="Smith D.S."/>
            <person name="Levesque C.A."/>
            <person name="van der Lee T.A.J."/>
        </authorList>
    </citation>
    <scope>NUCLEOTIDE SEQUENCE [LARGE SCALE GENOMIC DNA]</scope>
    <source>
        <strain evidence="11 12">JEL517</strain>
    </source>
</reference>
<evidence type="ECO:0000313" key="11">
    <source>
        <dbReference type="EMBL" id="TPX34357.1"/>
    </source>
</evidence>
<dbReference type="Pfam" id="PF00864">
    <property type="entry name" value="P2X_receptor"/>
    <property type="match status" value="1"/>
</dbReference>
<evidence type="ECO:0000256" key="4">
    <source>
        <dbReference type="ARBA" id="ARBA00022692"/>
    </source>
</evidence>
<gene>
    <name evidence="11" type="ORF">SmJEL517_g03021</name>
</gene>
<keyword evidence="12" id="KW-1185">Reference proteome</keyword>
<evidence type="ECO:0000256" key="7">
    <source>
        <dbReference type="ARBA" id="ARBA00023136"/>
    </source>
</evidence>
<keyword evidence="6" id="KW-0406">Ion transport</keyword>
<keyword evidence="8" id="KW-1071">Ligand-gated ion channel</keyword>